<reference evidence="1 2" key="1">
    <citation type="submission" date="2024-02" db="EMBL/GenBank/DDBJ databases">
        <authorList>
            <person name="Vignale AGUSTIN F."/>
            <person name="Sosa J E."/>
            <person name="Modenutti C."/>
        </authorList>
    </citation>
    <scope>NUCLEOTIDE SEQUENCE [LARGE SCALE GENOMIC DNA]</scope>
</reference>
<gene>
    <name evidence="1" type="ORF">ILEXP_LOCUS7985</name>
</gene>
<accession>A0ABC8R706</accession>
<sequence length="66" mass="7308">PAELEQAPFPELEGTGYGSKRFLMILMSFSLVGSGERQTYLPVLSGLLYDDGQLLEGICCTRHEKD</sequence>
<evidence type="ECO:0000313" key="2">
    <source>
        <dbReference type="Proteomes" id="UP001642360"/>
    </source>
</evidence>
<comment type="caution">
    <text evidence="1">The sequence shown here is derived from an EMBL/GenBank/DDBJ whole genome shotgun (WGS) entry which is preliminary data.</text>
</comment>
<dbReference type="EMBL" id="CAUOFW020001054">
    <property type="protein sequence ID" value="CAK9140527.1"/>
    <property type="molecule type" value="Genomic_DNA"/>
</dbReference>
<protein>
    <submittedName>
        <fullName evidence="1">Uncharacterized protein</fullName>
    </submittedName>
</protein>
<evidence type="ECO:0000313" key="1">
    <source>
        <dbReference type="EMBL" id="CAK9140527.1"/>
    </source>
</evidence>
<name>A0ABC8R706_9AQUA</name>
<dbReference type="Proteomes" id="UP001642360">
    <property type="component" value="Unassembled WGS sequence"/>
</dbReference>
<organism evidence="1 2">
    <name type="scientific">Ilex paraguariensis</name>
    <name type="common">yerba mate</name>
    <dbReference type="NCBI Taxonomy" id="185542"/>
    <lineage>
        <taxon>Eukaryota</taxon>
        <taxon>Viridiplantae</taxon>
        <taxon>Streptophyta</taxon>
        <taxon>Embryophyta</taxon>
        <taxon>Tracheophyta</taxon>
        <taxon>Spermatophyta</taxon>
        <taxon>Magnoliopsida</taxon>
        <taxon>eudicotyledons</taxon>
        <taxon>Gunneridae</taxon>
        <taxon>Pentapetalae</taxon>
        <taxon>asterids</taxon>
        <taxon>campanulids</taxon>
        <taxon>Aquifoliales</taxon>
        <taxon>Aquifoliaceae</taxon>
        <taxon>Ilex</taxon>
    </lineage>
</organism>
<proteinExistence type="predicted"/>
<feature type="non-terminal residue" evidence="1">
    <location>
        <position position="1"/>
    </location>
</feature>
<keyword evidence="2" id="KW-1185">Reference proteome</keyword>
<dbReference type="AlphaFoldDB" id="A0ABC8R706"/>